<keyword evidence="3" id="KW-1185">Reference proteome</keyword>
<dbReference type="AlphaFoldDB" id="A0A4R3UTZ6"/>
<feature type="transmembrane region" description="Helical" evidence="1">
    <location>
        <begin position="7"/>
        <end position="25"/>
    </location>
</feature>
<dbReference type="RefSeq" id="WP_165972651.1">
    <property type="nucleotide sequence ID" value="NZ_JBHRVM010000001.1"/>
</dbReference>
<proteinExistence type="predicted"/>
<feature type="transmembrane region" description="Helical" evidence="1">
    <location>
        <begin position="31"/>
        <end position="50"/>
    </location>
</feature>
<name>A0A4R3UTZ6_9BURK</name>
<accession>A0A4R3UTZ6</accession>
<keyword evidence="1" id="KW-1133">Transmembrane helix</keyword>
<protein>
    <submittedName>
        <fullName evidence="2">Uncharacterized protein</fullName>
    </submittedName>
</protein>
<keyword evidence="1" id="KW-0812">Transmembrane</keyword>
<evidence type="ECO:0000313" key="2">
    <source>
        <dbReference type="EMBL" id="TCU93938.1"/>
    </source>
</evidence>
<dbReference type="EMBL" id="SMBX01000010">
    <property type="protein sequence ID" value="TCU93938.1"/>
    <property type="molecule type" value="Genomic_DNA"/>
</dbReference>
<gene>
    <name evidence="2" type="ORF">EV686_110106</name>
</gene>
<sequence>MKTIVRDLVALTGAGCLAAGLYLQYGAGVALMTMGSLLLGLSVLSAWLGGR</sequence>
<reference evidence="2 3" key="1">
    <citation type="submission" date="2019-03" db="EMBL/GenBank/DDBJ databases">
        <title>Genomic Encyclopedia of Type Strains, Phase IV (KMG-IV): sequencing the most valuable type-strain genomes for metagenomic binning, comparative biology and taxonomic classification.</title>
        <authorList>
            <person name="Goeker M."/>
        </authorList>
    </citation>
    <scope>NUCLEOTIDE SEQUENCE [LARGE SCALE GENOMIC DNA]</scope>
    <source>
        <strain evidence="2 3">DSM 100048</strain>
    </source>
</reference>
<organism evidence="2 3">
    <name type="scientific">Paracandidimonas soli</name>
    <dbReference type="NCBI Taxonomy" id="1917182"/>
    <lineage>
        <taxon>Bacteria</taxon>
        <taxon>Pseudomonadati</taxon>
        <taxon>Pseudomonadota</taxon>
        <taxon>Betaproteobacteria</taxon>
        <taxon>Burkholderiales</taxon>
        <taxon>Alcaligenaceae</taxon>
        <taxon>Paracandidimonas</taxon>
    </lineage>
</organism>
<keyword evidence="1" id="KW-0472">Membrane</keyword>
<evidence type="ECO:0000256" key="1">
    <source>
        <dbReference type="SAM" id="Phobius"/>
    </source>
</evidence>
<dbReference type="Proteomes" id="UP000294692">
    <property type="component" value="Unassembled WGS sequence"/>
</dbReference>
<evidence type="ECO:0000313" key="3">
    <source>
        <dbReference type="Proteomes" id="UP000294692"/>
    </source>
</evidence>
<comment type="caution">
    <text evidence="2">The sequence shown here is derived from an EMBL/GenBank/DDBJ whole genome shotgun (WGS) entry which is preliminary data.</text>
</comment>